<gene>
    <name evidence="1" type="ORF">GUJ93_ZPchr0001g29833</name>
</gene>
<name>A0A8J5SAJ6_ZIZPA</name>
<organism evidence="1 2">
    <name type="scientific">Zizania palustris</name>
    <name type="common">Northern wild rice</name>
    <dbReference type="NCBI Taxonomy" id="103762"/>
    <lineage>
        <taxon>Eukaryota</taxon>
        <taxon>Viridiplantae</taxon>
        <taxon>Streptophyta</taxon>
        <taxon>Embryophyta</taxon>
        <taxon>Tracheophyta</taxon>
        <taxon>Spermatophyta</taxon>
        <taxon>Magnoliopsida</taxon>
        <taxon>Liliopsida</taxon>
        <taxon>Poales</taxon>
        <taxon>Poaceae</taxon>
        <taxon>BOP clade</taxon>
        <taxon>Oryzoideae</taxon>
        <taxon>Oryzeae</taxon>
        <taxon>Zizaniinae</taxon>
        <taxon>Zizania</taxon>
    </lineage>
</organism>
<evidence type="ECO:0000313" key="2">
    <source>
        <dbReference type="Proteomes" id="UP000729402"/>
    </source>
</evidence>
<proteinExistence type="predicted"/>
<dbReference type="AlphaFoldDB" id="A0A8J5SAJ6"/>
<accession>A0A8J5SAJ6</accession>
<sequence length="99" mass="11309">MRGIGDLLILENKEGRYLVRGIGGGKWNSGSDIRWSNDISNSSLFTRAGGNMFQYVGLDVDHNDNFPSNYVSRVISYDISIERHIERCDVKGSRRQWLK</sequence>
<dbReference type="Proteomes" id="UP000729402">
    <property type="component" value="Unassembled WGS sequence"/>
</dbReference>
<comment type="caution">
    <text evidence="1">The sequence shown here is derived from an EMBL/GenBank/DDBJ whole genome shotgun (WGS) entry which is preliminary data.</text>
</comment>
<reference evidence="1" key="1">
    <citation type="journal article" date="2021" name="bioRxiv">
        <title>Whole Genome Assembly and Annotation of Northern Wild Rice, Zizania palustris L., Supports a Whole Genome Duplication in the Zizania Genus.</title>
        <authorList>
            <person name="Haas M."/>
            <person name="Kono T."/>
            <person name="Macchietto M."/>
            <person name="Millas R."/>
            <person name="McGilp L."/>
            <person name="Shao M."/>
            <person name="Duquette J."/>
            <person name="Hirsch C.N."/>
            <person name="Kimball J."/>
        </authorList>
    </citation>
    <scope>NUCLEOTIDE SEQUENCE</scope>
    <source>
        <tissue evidence="1">Fresh leaf tissue</tissue>
    </source>
</reference>
<protein>
    <submittedName>
        <fullName evidence="1">Uncharacterized protein</fullName>
    </submittedName>
</protein>
<keyword evidence="2" id="KW-1185">Reference proteome</keyword>
<dbReference type="EMBL" id="JAAALK010000288">
    <property type="protein sequence ID" value="KAG8052119.1"/>
    <property type="molecule type" value="Genomic_DNA"/>
</dbReference>
<evidence type="ECO:0000313" key="1">
    <source>
        <dbReference type="EMBL" id="KAG8052119.1"/>
    </source>
</evidence>
<reference evidence="1" key="2">
    <citation type="submission" date="2021-02" db="EMBL/GenBank/DDBJ databases">
        <authorList>
            <person name="Kimball J.A."/>
            <person name="Haas M.W."/>
            <person name="Macchietto M."/>
            <person name="Kono T."/>
            <person name="Duquette J."/>
            <person name="Shao M."/>
        </authorList>
    </citation>
    <scope>NUCLEOTIDE SEQUENCE</scope>
    <source>
        <tissue evidence="1">Fresh leaf tissue</tissue>
    </source>
</reference>